<accession>A0A5C1Q0T3</accession>
<keyword evidence="5" id="KW-1185">Reference proteome</keyword>
<keyword evidence="1" id="KW-0732">Signal</keyword>
<dbReference type="Proteomes" id="UP001549111">
    <property type="component" value="Unassembled WGS sequence"/>
</dbReference>
<dbReference type="KEGG" id="snn:EWH46_10165"/>
<reference evidence="3 4" key="1">
    <citation type="submission" date="2019-02" db="EMBL/GenBank/DDBJ databases">
        <title>Complete Genome Sequence and Methylome Analysis of Sphaerotilus natans subsp. sulfidivorans D-507.</title>
        <authorList>
            <person name="Fomenkov A."/>
            <person name="Gridneva E."/>
            <person name="Smolyakov D."/>
            <person name="Dubinina G."/>
            <person name="Vincze T."/>
            <person name="Grabovich M."/>
            <person name="Roberts R.J."/>
        </authorList>
    </citation>
    <scope>NUCLEOTIDE SEQUENCE [LARGE SCALE GENOMIC DNA]</scope>
    <source>
        <strain evidence="3 4">D-507</strain>
    </source>
</reference>
<dbReference type="AlphaFoldDB" id="A0A5C1Q0T3"/>
<name>A0A5C1Q0T3_9BURK</name>
<evidence type="ECO:0000313" key="5">
    <source>
        <dbReference type="Proteomes" id="UP001549111"/>
    </source>
</evidence>
<evidence type="ECO:0000313" key="3">
    <source>
        <dbReference type="EMBL" id="QEN01098.1"/>
    </source>
</evidence>
<dbReference type="OrthoDB" id="266279at2"/>
<dbReference type="EMBL" id="JBEPLS010000001">
    <property type="protein sequence ID" value="MET3602524.1"/>
    <property type="molecule type" value="Genomic_DNA"/>
</dbReference>
<feature type="chain" id="PRO_5044618771" evidence="1">
    <location>
        <begin position="34"/>
        <end position="412"/>
    </location>
</feature>
<evidence type="ECO:0000313" key="2">
    <source>
        <dbReference type="EMBL" id="MET3602524.1"/>
    </source>
</evidence>
<sequence length="412" mass="43785">MKIKLKSKHNFLRHALAGAAGLALMAGHVTGSAATAGICDPEGGYVVAYYNGTMALPDDADAQRAAMRRARHGVNTTGTSETINGEVVHYETFYSANTTQLQALATTYRQSLDGVLSSYWEYFWDFLGGDTSSWAALATKTGDSRFSELSAAFTGQVTKQTADALSQMKADVSSSTTLGNKQKTRIQALYTERQKITLVSQGEQGALFADKGFVSVGSPTDSSALRLSLAARPGSDTSELSAKMAALITPTNVENNRGFFTATLSWTLPSSVPGVENDFDMHIIEPAPGSKHVHYTDESKAKGGGGSLQGDAGYLDKDSTTTGPEHYYVTCDESKLVEGVYQISVTQEGLEVPTGTYATLQIATAKSGEIFSKTFRGDTVTGYIQPDKLVPTVKVQVSKNAATGKWSASIAP</sequence>
<dbReference type="InterPro" id="IPR006311">
    <property type="entry name" value="TAT_signal"/>
</dbReference>
<evidence type="ECO:0000256" key="1">
    <source>
        <dbReference type="SAM" id="SignalP"/>
    </source>
</evidence>
<dbReference type="Proteomes" id="UP000323522">
    <property type="component" value="Chromosome"/>
</dbReference>
<proteinExistence type="predicted"/>
<dbReference type="PROSITE" id="PS51318">
    <property type="entry name" value="TAT"/>
    <property type="match status" value="1"/>
</dbReference>
<protein>
    <submittedName>
        <fullName evidence="3">Uncharacterized protein</fullName>
    </submittedName>
</protein>
<gene>
    <name evidence="2" type="ORF">ABIC99_000300</name>
    <name evidence="3" type="ORF">EWH46_10165</name>
</gene>
<feature type="signal peptide" evidence="1">
    <location>
        <begin position="1"/>
        <end position="33"/>
    </location>
</feature>
<dbReference type="EMBL" id="CP035708">
    <property type="protein sequence ID" value="QEN01098.1"/>
    <property type="molecule type" value="Genomic_DNA"/>
</dbReference>
<evidence type="ECO:0000313" key="4">
    <source>
        <dbReference type="Proteomes" id="UP000323522"/>
    </source>
</evidence>
<dbReference type="RefSeq" id="WP_149503801.1">
    <property type="nucleotide sequence ID" value="NZ_CP035708.1"/>
</dbReference>
<organism evidence="3 4">
    <name type="scientific">Sphaerotilus sulfidivorans</name>
    <dbReference type="NCBI Taxonomy" id="639200"/>
    <lineage>
        <taxon>Bacteria</taxon>
        <taxon>Pseudomonadati</taxon>
        <taxon>Pseudomonadota</taxon>
        <taxon>Betaproteobacteria</taxon>
        <taxon>Burkholderiales</taxon>
        <taxon>Sphaerotilaceae</taxon>
        <taxon>Sphaerotilus</taxon>
    </lineage>
</organism>
<reference evidence="2 5" key="2">
    <citation type="submission" date="2024-06" db="EMBL/GenBank/DDBJ databases">
        <title>Genomic Encyclopedia of Type Strains, Phase IV (KMG-IV): sequencing the most valuable type-strain genomes for metagenomic binning, comparative biology and taxonomic classification.</title>
        <authorList>
            <person name="Goeker M."/>
        </authorList>
    </citation>
    <scope>NUCLEOTIDE SEQUENCE [LARGE SCALE GENOMIC DNA]</scope>
    <source>
        <strain evidence="2 5">D-501</strain>
    </source>
</reference>